<dbReference type="GO" id="GO:0005524">
    <property type="term" value="F:ATP binding"/>
    <property type="evidence" value="ECO:0007669"/>
    <property type="project" value="UniProtKB-KW"/>
</dbReference>
<dbReference type="InterPro" id="IPR048617">
    <property type="entry name" value="MDN1_AAA_lid_4"/>
</dbReference>
<dbReference type="Pfam" id="PF07728">
    <property type="entry name" value="AAA_5"/>
    <property type="match status" value="7"/>
</dbReference>
<dbReference type="InterPro" id="IPR003593">
    <property type="entry name" value="AAA+_ATPase"/>
</dbReference>
<dbReference type="Gene3D" id="3.40.50.410">
    <property type="entry name" value="von Willebrand factor, type A domain"/>
    <property type="match status" value="1"/>
</dbReference>
<feature type="compositionally biased region" description="Acidic residues" evidence="11">
    <location>
        <begin position="4326"/>
        <end position="4390"/>
    </location>
</feature>
<dbReference type="FunFam" id="3.40.50.300:FF:000142">
    <property type="entry name" value="Midasin"/>
    <property type="match status" value="1"/>
</dbReference>
<keyword evidence="9 10" id="KW-0539">Nucleus</keyword>
<dbReference type="GO" id="GO:0030687">
    <property type="term" value="C:preribosome, large subunit precursor"/>
    <property type="evidence" value="ECO:0007669"/>
    <property type="project" value="TreeGrafter"/>
</dbReference>
<organism evidence="13 14">
    <name type="scientific">Maudiozyma saulgeensis</name>
    <dbReference type="NCBI Taxonomy" id="1789683"/>
    <lineage>
        <taxon>Eukaryota</taxon>
        <taxon>Fungi</taxon>
        <taxon>Dikarya</taxon>
        <taxon>Ascomycota</taxon>
        <taxon>Saccharomycotina</taxon>
        <taxon>Saccharomycetes</taxon>
        <taxon>Saccharomycetales</taxon>
        <taxon>Saccharomycetaceae</taxon>
        <taxon>Maudiozyma</taxon>
    </lineage>
</organism>
<dbReference type="FunFam" id="3.40.50.300:FF:000582">
    <property type="entry name" value="Midasin"/>
    <property type="match status" value="1"/>
</dbReference>
<evidence type="ECO:0000256" key="3">
    <source>
        <dbReference type="ARBA" id="ARBA00007188"/>
    </source>
</evidence>
<accession>A0A1X7R8S3</accession>
<feature type="domain" description="VWFA" evidence="12">
    <location>
        <begin position="4746"/>
        <end position="4941"/>
    </location>
</feature>
<feature type="compositionally biased region" description="Polar residues" evidence="11">
    <location>
        <begin position="4422"/>
        <end position="4433"/>
    </location>
</feature>
<dbReference type="Pfam" id="PF21108">
    <property type="entry name" value="MDN1_4th"/>
    <property type="match status" value="1"/>
</dbReference>
<dbReference type="InterPro" id="IPR041190">
    <property type="entry name" value="Midasin_AAA_lid_5"/>
</dbReference>
<dbReference type="GO" id="GO:0005730">
    <property type="term" value="C:nucleolus"/>
    <property type="evidence" value="ECO:0007669"/>
    <property type="project" value="UniProtKB-SubCell"/>
</dbReference>
<feature type="compositionally biased region" description="Acidic residues" evidence="11">
    <location>
        <begin position="4131"/>
        <end position="4166"/>
    </location>
</feature>
<feature type="compositionally biased region" description="Polar residues" evidence="11">
    <location>
        <begin position="4528"/>
        <end position="4548"/>
    </location>
</feature>
<name>A0A1X7R8S3_9SACH</name>
<dbReference type="InterPro" id="IPR025662">
    <property type="entry name" value="Sigma_54_int_dom_ATP-bd_1"/>
</dbReference>
<dbReference type="InterPro" id="IPR002035">
    <property type="entry name" value="VWF_A"/>
</dbReference>
<feature type="compositionally biased region" description="Basic and acidic residues" evidence="11">
    <location>
        <begin position="4218"/>
        <end position="4229"/>
    </location>
</feature>
<dbReference type="Pfam" id="PF17865">
    <property type="entry name" value="AAA_lid_5"/>
    <property type="match status" value="1"/>
</dbReference>
<dbReference type="PIRSF" id="PIRSF010340">
    <property type="entry name" value="Midasin"/>
    <property type="match status" value="1"/>
</dbReference>
<evidence type="ECO:0000256" key="10">
    <source>
        <dbReference type="PIRNR" id="PIRNR010340"/>
    </source>
</evidence>
<keyword evidence="6 10" id="KW-0547">Nucleotide-binding</keyword>
<dbReference type="GO" id="GO:0016887">
    <property type="term" value="F:ATP hydrolysis activity"/>
    <property type="evidence" value="ECO:0007669"/>
    <property type="project" value="InterPro"/>
</dbReference>
<evidence type="ECO:0000256" key="6">
    <source>
        <dbReference type="ARBA" id="ARBA00022741"/>
    </source>
</evidence>
<dbReference type="Gene3D" id="3.40.50.300">
    <property type="entry name" value="P-loop containing nucleotide triphosphate hydrolases"/>
    <property type="match status" value="6"/>
</dbReference>
<dbReference type="STRING" id="1789683.A0A1X7R8S3"/>
<dbReference type="InterPro" id="IPR027417">
    <property type="entry name" value="P-loop_NTPase"/>
</dbReference>
<keyword evidence="14" id="KW-1185">Reference proteome</keyword>
<feature type="compositionally biased region" description="Basic and acidic residues" evidence="11">
    <location>
        <begin position="4167"/>
        <end position="4190"/>
    </location>
</feature>
<feature type="compositionally biased region" description="Acidic residues" evidence="11">
    <location>
        <begin position="4191"/>
        <end position="4210"/>
    </location>
</feature>
<feature type="compositionally biased region" description="Basic and acidic residues" evidence="11">
    <location>
        <begin position="4470"/>
        <end position="4480"/>
    </location>
</feature>
<evidence type="ECO:0000259" key="12">
    <source>
        <dbReference type="PROSITE" id="PS50234"/>
    </source>
</evidence>
<dbReference type="SUPFAM" id="SSF52540">
    <property type="entry name" value="P-loop containing nucleoside triphosphate hydrolases"/>
    <property type="match status" value="6"/>
</dbReference>
<evidence type="ECO:0000256" key="7">
    <source>
        <dbReference type="ARBA" id="ARBA00022840"/>
    </source>
</evidence>
<evidence type="ECO:0000256" key="8">
    <source>
        <dbReference type="ARBA" id="ARBA00023186"/>
    </source>
</evidence>
<dbReference type="InterPro" id="IPR040848">
    <property type="entry name" value="AAA_lid_7"/>
</dbReference>
<evidence type="ECO:0000313" key="14">
    <source>
        <dbReference type="Proteomes" id="UP000196158"/>
    </source>
</evidence>
<dbReference type="PANTHER" id="PTHR48103">
    <property type="entry name" value="MIDASIN-RELATED"/>
    <property type="match status" value="1"/>
</dbReference>
<dbReference type="GO" id="GO:0000027">
    <property type="term" value="P:ribosomal large subunit assembly"/>
    <property type="evidence" value="ECO:0007669"/>
    <property type="project" value="InterPro"/>
</dbReference>
<protein>
    <recommendedName>
        <fullName evidence="4 10">Midasin</fullName>
    </recommendedName>
</protein>
<dbReference type="GO" id="GO:0000055">
    <property type="term" value="P:ribosomal large subunit export from nucleus"/>
    <property type="evidence" value="ECO:0007669"/>
    <property type="project" value="TreeGrafter"/>
</dbReference>
<dbReference type="InterPro" id="IPR036465">
    <property type="entry name" value="vWFA_dom_sf"/>
</dbReference>
<dbReference type="PROSITE" id="PS50234">
    <property type="entry name" value="VWFA"/>
    <property type="match status" value="1"/>
</dbReference>
<dbReference type="InterPro" id="IPR011704">
    <property type="entry name" value="ATPase_dyneun-rel_AAA"/>
</dbReference>
<dbReference type="PANTHER" id="PTHR48103:SF2">
    <property type="entry name" value="MIDASIN"/>
    <property type="match status" value="1"/>
</dbReference>
<feature type="region of interest" description="Disordered" evidence="11">
    <location>
        <begin position="4057"/>
        <end position="4612"/>
    </location>
</feature>
<comment type="function">
    <text evidence="10">Nuclear chaperone required for maturation and nuclear export of pre-60S ribosome subunits.</text>
</comment>
<sequence length="4952" mass="566134">MVSPDYVLLDLEKVKERHDLFAKTLPEEPNVELFKFNNTLSTKENLSNLAKEIIVSNSIPASLFIYKPIFLEVLSQWIWSFPKKHAVRILDAAASIITTYPLSMSLMEEFLEKENEYFTTILQNPSSQSEQDISKILLSYYRLLYHNKEVFSKFINPDLLYSFINNEMNSSSHGIIKFLAIKVISVYLDMGEQATIDMIRVKCPSQEELLGDYDNDSNIDYYFLDVNEAKRFSNYTKLPEVEECLVADRNGKYFIIQPNELTDKVVSICGILVPKLAQNDLSNETSLSYVPTEKTIDTLRQLAKQVQKSTPIMLIGKAGAGKTFIINELSKYMGCERSIVKIHLGEQTDAKLLVGTYTSGDKPGTFEWRSGVLTTAVKEGRWVLIEDIDKAPTEVLSILLSLLEKRELTIPSRGETIKAANGFQLISTVRINSEDSRNISEGNDFNLNLIGMRIWNTIFMDEINANDLNKILCDRFPVLSQLVPRLIMTYDSVKKIYENPRFISLNRGAHARGTSTRDLVKLCQRLEVLFNSNNITKPDQLIESSIYDNIFSEAVDCFASSIGELKALEPIIHTIGESLEIAPSRISLFLSKHVPGFEDFDDYISIGRTQLEKSKSALMKKSVNSTSFAMTNHSLRLMEQIAVSVRMTEPVLLVGETGTGKTTVVQQLSKRLNKTLTVINVSQQTETGDLLGGYKPVNSKSIAVPVQEKFEVLFESTFSLKKNMKFHRMLHKCFNKSQWKNVVRLWNEAFKMAKSILKPISAETDKEEPVKKKKKSLDSHEKTMLLEQWKDFKIEVEKFEAQSSSIDNSFVFDFVEGSLVKAVRNGEWLLLDEINLASADTLESISDLLAEATSRSILLSEKGDIEPVHAHPNFRLFACMNPATDVGKRDLPSGIRSKFTEIYVHSPDNDIRDLLSIIDKYIGKYSSSDEWVGNDIAELYLEAKRLSENNRVVDGSNQKPHFSIRTLTRTLLYVRDIIHIYGLRRSLYDGFCMSFLTLLDQRSVKILEPIIEKHILGRIKNVKSILTKIPAAPGSDYIKFNHYWMKKGNEEIKEQAHYIITPFVEKNMMNLVRATSSRRFPILVQGPTSAGKTSMIKYLADITGHKFVRINNHEHTDLQEYLGTYIADDSGKLAFREGVLVEALRKGYWIVLDELNLAPTDVLEALNRLLDDNRELFIPETQEIVHPHPDFMLFATQNPPGVYGGRKVLSRAFRNRFLELHFDDIPQDELEIILRERCQIAPSYAKKIVEVYRQLSIERSASRLFEQKNSFATLRDLFRWALREAVGYEELAANGYMLLAERCRTPQEKVVIQRILEKVMKVKLNMNDYYQSLENKELENENTVVWTGAMRRLAVLVSTCLKNNEPILLVGETGCGKTTICQILASYLEKDLVTLNAHQNTETGDILGAQRPVRNRSELQGKLQEQLQGILNSNVDDIDQLLKQYDTFDKSKLNTETQENIAKLRDRLGILFEWSDGPLIHALKTGNFFLLDEISLADDSVLERLNSVLEPERSILLAEKGVNDNFVTAKKGFQFFATMNPGGDYGKKELSPALRNRFTEIWVPSMEDFKDVNLIVSSRLVDGVNNLASVITDFSEWFGKKFGGGNATNGVISLRDILAWVEFINSTYETIKDPYLLLVQGALMVFIDALGTNNTAYLAESEESLNQLKSQCLNTLSDLAKKPLASYVENLSNVNITNETLNVGPFSISRNGSTQEAPSFNLSAPTTKMNLMRVIRALQVHKPILLEGSPGVGKTSLITALASITDNKLTRINLSEQTDLVDLFGSDSPGERSGEFVWRDAPFLRAMQKGEWVLLDEMNLASQSVLEGLNACLDHRGEAYIPELDRSFSRHPNFIVFAAQNPQYQGGGRKGLPKSFVNRFSVVYVDLLKTEDLTLIANYLYPTIKEETILGLIRVMSTLEQDVSKDRKWASSGSPWEFNLRDALRWLKLLSKTSISGEQQVFDFVNTVVVQRFRTDLDKEKAQQLIESIFGTYKKNENFFRVTREYVQMNTEVAVRNDIFCNPVSQHLNALQCNTQVYETVLRCINRNWPLIMVGPSNSGKTDIIRYIAGVVGADLHVFSMNSDVDSMDILGGYEQVDLVRKISYITSDLKTVLRRLLCVNLRLGNENANASIIGLKLLKYISNTTITVPRFKHFKREFKNLYSYIQNDPDFDNLNSRIESLSEIINKETAVKFEWFDGMLVRAVEQGHWLVLDNANLCSPSVLDRLNSLLETNGSLLINECSQANGEPRVLKPHKNFRLFITMNPKYGELSRAMRNRGIEIYIDDLKERATTFDNEILLGSDTEVETKNVDIKSESDITNNFHTLSIGITPKAQPLIKFMPIYSADINAFAVLDDIICSKQGKINSEVLTSILPLDKIDEIKRWSRNVKNNHSFNTSAYHEAAAAFIFFLENKNIISKINEIQLKEDFSISKVLNSQEVSISSQYINPILNVFTLPVLKKILPNADSSESIYLFTCFAMLLKLSRQLQAADVKSKNSKIDELNYLELSAAIFNGRHVRNGPKIPLFALLVNVINYVTQYLQKGSLFEDPYVYKQFMKLLLLVESTVESAKNKDEARLRVYQELLEKWSEEASSIGIDVNEFTTICTSVKESLSLTSGQSIVEIWEAFRKVYPSTLVSWKLWGELLELCTHFDRVKSEQFSESYESIRNLTNMIFLISQEIIGNDESIVKELLIKFEDGIQGLENISSKFLLRRQHIFKGEFDNLSKLLLSKSDKNKNIILEIAPFTSCTTEKLIKFDSGNYSYPPVFDHLWESENGIYKSFTDSLFSSKYFENIILKSNKFTCFAGSQINQTITDAKTLLSSTIRVSSSLLENPMQEYSELLRYWMDQIIFTHTTSDLSTIEREMWEQYIISESEDVFVETFTKFIKPAYMLSRKGLLELGTAFVLFGAALIELFAPNKPVDPAINDYVHYQLFSKHKEFSESMLDNWSSIRIITSGDEKIHAEELIDIVTDKDAPKKPKVYRPTTPIDNLFDEWLNFVESTVSVEQAKHLLAVMNNNEKYSTDRLELFQQNTSNFMKRLDTGYAYYSDLNEIFSGYIMSMKFGFDILRYVDLEEKKAHSLSTLWPIDVVELYNTKKIKISFEIIGKLINGWTLENINNEKVLVFFLRLIKLHNIDGDLLSVLNEILQTLYYRWSMRRIREEQKKQEESSLFKYDDSEEDIEIAIKKMFPDYEDVLDDDTNTSKKTNEDIEEIYYAIAKLYISIFSGNEQGSMIDMIKRGSSIVEIMVHESTKLQSNILNGNQLVGVMTSLSDKIHLFENSNDNKTINFYEESSISESQRAVLLVTSIWSYINILLAQWPEHATLIELSRMCKDFLECPTDTPMAKQLHKIEQIYTVTIEWEKYAASKVSLNEYITKITNLIVSWRKSELRTWNELFNTENEKIRKSIGKWWFYLFETIIVSNTSSTSDCDSDKNLMELTISLNTFFSKSTLGEYSDRLKLVSSFKKHAEALGLSPALSNTLSNIVSFYKQFEDTLLQQIQKGKKSLEKDMNEVILLASWKDVNVDALKQSSRRSHNSLFKIVKKYRTLLSTNVLSLIETGLPYVPNITLSLCQVQNTSSIYVGIDNSTERLLSNIPSWNTRSKVLQNVGVVSSNMEKYVSTVDSQIFPDFVEFVKDYAREADRLRDETPSVYKKEIKKQLATLRAQKSKLFSDALKELRRSGLKTSFRKDIHRVQGNSSTILANSLAFTNDNLRDADKYYFRTIDILPRLRNAVASPAEDVPIAGIEKGMAIMENLIFTLITTRQPIARLSNNFEIICNLHDTFESYSSSQGSIKQFSLEFDFSNAKFMIYRLPMLLDYCLNGLLIIDETMNTEHDKIFLNNSKLKLDAFQERIKKIVVFDASTSQVLSEFKNFMANFVKQINDNKTKSNFFIYDILLDWINNNHKNHYDKSNSSGEIDLLEIDHLLRKLYTSIVLVFQKVMEDECKSVSVEDDIWLSTSSKRIITLSKLVYGNTIIKNIEKVETFLKSRDFSITDSQLVRAMLMFTMPVFTRYKQLLEIIFKKTRSFYVNLSHGSYILSNILFNLAKNGFCSPEPPSEEIEDNNLHEGTGLGDGEGAQNNSNDIEQDEDLTEDAQQGNEDQKDKDERDDDENDDAVEMEGDMAGQMEELSDQEQNEEDQEMDEEDEEQLDEEIDNLDEDDPNAIDDKMWDEKPDDNSKEKNSDKNLDNTDDNDDVQANEENENESNDNPENANEQEAKQDESKNEEINEDKDNLEDNSDADSDSDAEDVGEQDDEVKNEEGQDLDENVPEVETMDLPEDMNLDSGDENDAESENENMQDEFPEEQNEDEDEDIDMDNEKLEPEAENAEIDETENNEEQEVEENIEAVDIDETPIPENENGVDETENQEEDEGVASDDELNNEQGATDENEKDKEQEEGTNNELDGLDGIDMLSDEENINNDAAVNEQSGAKGTGSDSKDTEEQDNVGNFGSTQNSHEEQEDQNESTDASREEAKESLKQLGDALKEFHRRRQDINEASQRDEEEEDTKPKANERPDEFEHVDGANTETDTQALGSATNEQLQSINEDMAIDDELPENQNSGDDDNIKEEEDHDMLEDEIIKKEEEENISDLEMTEGTQQQNSTENELDQRIFTEKDQQKEQDEDMFNEKNLMESQQYKDEIDELIDTIDNETKLENINETPKRSIEESRELWQKSERSTSDLVSRLGEQLRLILEPTLATKLKGDYKTGKRLNMKRIIPYIASQFRKDKIWLRRTKPSKREYQIMIALDNSKSMSESNCVKLAFESLCLVSRTLTQLESGGLSVVKFGETSKEVHSFDQQFSNETGAKVFQWFDFQDTKTDVKKLVAESLKIFENGRAITNSDQWQLEIIISDGVCEDHETIERLVRRAREKKVMLVFVIIDGISSNESIMDMSQVNYIPDKNGVPQLKITKYLDNFPFEFYVVVHEISELPEMLALILRQYFTDLASS</sequence>
<keyword evidence="7 10" id="KW-0067">ATP-binding</keyword>
<dbReference type="InterPro" id="IPR012099">
    <property type="entry name" value="Midasin"/>
</dbReference>
<evidence type="ECO:0000256" key="1">
    <source>
        <dbReference type="ARBA" id="ARBA00004604"/>
    </source>
</evidence>
<keyword evidence="8 10" id="KW-0143">Chaperone</keyword>
<dbReference type="FunFam" id="3.40.50.300:FF:000712">
    <property type="entry name" value="Midasin"/>
    <property type="match status" value="1"/>
</dbReference>
<dbReference type="PROSITE" id="PS00675">
    <property type="entry name" value="SIGMA54_INTERACT_1"/>
    <property type="match status" value="1"/>
</dbReference>
<dbReference type="GO" id="GO:0005654">
    <property type="term" value="C:nucleoplasm"/>
    <property type="evidence" value="ECO:0007669"/>
    <property type="project" value="UniProtKB-SubCell"/>
</dbReference>
<dbReference type="OrthoDB" id="5186at2759"/>
<reference evidence="13 14" key="1">
    <citation type="submission" date="2017-04" db="EMBL/GenBank/DDBJ databases">
        <authorList>
            <person name="Afonso C.L."/>
            <person name="Miller P.J."/>
            <person name="Scott M.A."/>
            <person name="Spackman E."/>
            <person name="Goraichik I."/>
            <person name="Dimitrov K.M."/>
            <person name="Suarez D.L."/>
            <person name="Swayne D.E."/>
        </authorList>
    </citation>
    <scope>NUCLEOTIDE SEQUENCE [LARGE SCALE GENOMIC DNA]</scope>
</reference>
<evidence type="ECO:0000256" key="9">
    <source>
        <dbReference type="ARBA" id="ARBA00023242"/>
    </source>
</evidence>
<dbReference type="CDD" id="cd00009">
    <property type="entry name" value="AAA"/>
    <property type="match status" value="2"/>
</dbReference>
<feature type="compositionally biased region" description="Acidic residues" evidence="11">
    <location>
        <begin position="4109"/>
        <end position="4123"/>
    </location>
</feature>
<dbReference type="SUPFAM" id="SSF53300">
    <property type="entry name" value="vWA-like"/>
    <property type="match status" value="1"/>
</dbReference>
<comment type="subcellular location">
    <subcellularLocation>
        <location evidence="1">Nucleus</location>
        <location evidence="1">Nucleolus</location>
    </subcellularLocation>
    <subcellularLocation>
        <location evidence="2">Nucleus</location>
        <location evidence="2">Nucleoplasm</location>
    </subcellularLocation>
</comment>
<feature type="compositionally biased region" description="Acidic residues" evidence="11">
    <location>
        <begin position="4551"/>
        <end position="4580"/>
    </location>
</feature>
<evidence type="ECO:0000256" key="2">
    <source>
        <dbReference type="ARBA" id="ARBA00004642"/>
    </source>
</evidence>
<gene>
    <name evidence="13" type="ORF">KASA_0K03168G</name>
</gene>
<dbReference type="Proteomes" id="UP000196158">
    <property type="component" value="Unassembled WGS sequence"/>
</dbReference>
<evidence type="ECO:0000313" key="13">
    <source>
        <dbReference type="EMBL" id="SMN21636.1"/>
    </source>
</evidence>
<feature type="compositionally biased region" description="Basic and acidic residues" evidence="11">
    <location>
        <begin position="4510"/>
        <end position="4525"/>
    </location>
</feature>
<dbReference type="FunFam" id="3.40.50.300:FF:001368">
    <property type="entry name" value="Midasin"/>
    <property type="match status" value="1"/>
</dbReference>
<evidence type="ECO:0000256" key="4">
    <source>
        <dbReference type="ARBA" id="ARBA00017143"/>
    </source>
</evidence>
<keyword evidence="5" id="KW-0597">Phosphoprotein</keyword>
<dbReference type="FunFam" id="3.40.50.300:FF:001053">
    <property type="entry name" value="Midasin"/>
    <property type="match status" value="1"/>
</dbReference>
<evidence type="ECO:0000256" key="5">
    <source>
        <dbReference type="ARBA" id="ARBA00022553"/>
    </source>
</evidence>
<dbReference type="EMBL" id="FXLY01000008">
    <property type="protein sequence ID" value="SMN21636.1"/>
    <property type="molecule type" value="Genomic_DNA"/>
</dbReference>
<feature type="compositionally biased region" description="Acidic residues" evidence="11">
    <location>
        <begin position="4230"/>
        <end position="4318"/>
    </location>
</feature>
<proteinExistence type="inferred from homology"/>
<comment type="similarity">
    <text evidence="3 10">Belongs to the midasin family.</text>
</comment>
<dbReference type="SMART" id="SM00382">
    <property type="entry name" value="AAA"/>
    <property type="match status" value="6"/>
</dbReference>
<feature type="compositionally biased region" description="Polar residues" evidence="11">
    <location>
        <begin position="4448"/>
        <end position="4457"/>
    </location>
</feature>
<feature type="compositionally biased region" description="Polar residues" evidence="11">
    <location>
        <begin position="4598"/>
        <end position="4607"/>
    </location>
</feature>
<dbReference type="CDD" id="cd01460">
    <property type="entry name" value="vWA_midasin"/>
    <property type="match status" value="1"/>
</dbReference>
<dbReference type="Pfam" id="PF17867">
    <property type="entry name" value="AAA_lid_7"/>
    <property type="match status" value="3"/>
</dbReference>
<evidence type="ECO:0000256" key="11">
    <source>
        <dbReference type="SAM" id="MobiDB-lite"/>
    </source>
</evidence>
<dbReference type="Pfam" id="PF12775">
    <property type="entry name" value="AAA_7"/>
    <property type="match status" value="1"/>
</dbReference>
<feature type="compositionally biased region" description="Acidic residues" evidence="11">
    <location>
        <begin position="4400"/>
        <end position="4421"/>
    </location>
</feature>